<sequence length="51" mass="5608">MATTEARPEAKLEPKEIEESSVTLLKYKISQQRCMGGREAVGDGECEGCFT</sequence>
<reference evidence="1 2" key="1">
    <citation type="submission" date="2019-09" db="EMBL/GenBank/DDBJ databases">
        <authorList>
            <person name="Ou C."/>
        </authorList>
    </citation>
    <scope>NUCLEOTIDE SEQUENCE [LARGE SCALE GENOMIC DNA]</scope>
    <source>
        <strain evidence="1">S2</strain>
        <tissue evidence="1">Leaf</tissue>
    </source>
</reference>
<reference evidence="1 2" key="3">
    <citation type="submission" date="2019-11" db="EMBL/GenBank/DDBJ databases">
        <title>A de novo genome assembly of a pear dwarfing rootstock.</title>
        <authorList>
            <person name="Wang F."/>
            <person name="Wang J."/>
            <person name="Li S."/>
            <person name="Zhang Y."/>
            <person name="Fang M."/>
            <person name="Ma L."/>
            <person name="Zhao Y."/>
            <person name="Jiang S."/>
        </authorList>
    </citation>
    <scope>NUCLEOTIDE SEQUENCE [LARGE SCALE GENOMIC DNA]</scope>
    <source>
        <strain evidence="1">S2</strain>
        <tissue evidence="1">Leaf</tissue>
    </source>
</reference>
<keyword evidence="2" id="KW-1185">Reference proteome</keyword>
<gene>
    <name evidence="1" type="ORF">D8674_009943</name>
</gene>
<evidence type="ECO:0000313" key="1">
    <source>
        <dbReference type="EMBL" id="KAB2599672.1"/>
    </source>
</evidence>
<dbReference type="Proteomes" id="UP000327157">
    <property type="component" value="Chromosome 13"/>
</dbReference>
<dbReference type="EMBL" id="SMOL01000753">
    <property type="protein sequence ID" value="KAB2599672.1"/>
    <property type="molecule type" value="Genomic_DNA"/>
</dbReference>
<protein>
    <submittedName>
        <fullName evidence="1">Uncharacterized protein</fullName>
    </submittedName>
</protein>
<reference evidence="2" key="2">
    <citation type="submission" date="2019-10" db="EMBL/GenBank/DDBJ databases">
        <title>A de novo genome assembly of a pear dwarfing rootstock.</title>
        <authorList>
            <person name="Wang F."/>
            <person name="Wang J."/>
            <person name="Li S."/>
            <person name="Zhang Y."/>
            <person name="Fang M."/>
            <person name="Ma L."/>
            <person name="Zhao Y."/>
            <person name="Jiang S."/>
        </authorList>
    </citation>
    <scope>NUCLEOTIDE SEQUENCE [LARGE SCALE GENOMIC DNA]</scope>
</reference>
<organism evidence="1 2">
    <name type="scientific">Pyrus ussuriensis x Pyrus communis</name>
    <dbReference type="NCBI Taxonomy" id="2448454"/>
    <lineage>
        <taxon>Eukaryota</taxon>
        <taxon>Viridiplantae</taxon>
        <taxon>Streptophyta</taxon>
        <taxon>Embryophyta</taxon>
        <taxon>Tracheophyta</taxon>
        <taxon>Spermatophyta</taxon>
        <taxon>Magnoliopsida</taxon>
        <taxon>eudicotyledons</taxon>
        <taxon>Gunneridae</taxon>
        <taxon>Pentapetalae</taxon>
        <taxon>rosids</taxon>
        <taxon>fabids</taxon>
        <taxon>Rosales</taxon>
        <taxon>Rosaceae</taxon>
        <taxon>Amygdaloideae</taxon>
        <taxon>Maleae</taxon>
        <taxon>Pyrus</taxon>
    </lineage>
</organism>
<accession>A0A5N5FEK8</accession>
<comment type="caution">
    <text evidence="1">The sequence shown here is derived from an EMBL/GenBank/DDBJ whole genome shotgun (WGS) entry which is preliminary data.</text>
</comment>
<dbReference type="AlphaFoldDB" id="A0A5N5FEK8"/>
<name>A0A5N5FEK8_9ROSA</name>
<proteinExistence type="predicted"/>
<evidence type="ECO:0000313" key="2">
    <source>
        <dbReference type="Proteomes" id="UP000327157"/>
    </source>
</evidence>